<evidence type="ECO:0000259" key="2">
    <source>
        <dbReference type="PROSITE" id="PS51159"/>
    </source>
</evidence>
<proteinExistence type="predicted"/>
<dbReference type="GO" id="GO:2001069">
    <property type="term" value="F:glycogen binding"/>
    <property type="evidence" value="ECO:0007669"/>
    <property type="project" value="TreeGrafter"/>
</dbReference>
<dbReference type="AlphaFoldDB" id="A0AAV7LH38"/>
<dbReference type="InterPro" id="IPR038175">
    <property type="entry name" value="CBM21_dom_sf"/>
</dbReference>
<feature type="domain" description="CBM21" evidence="2">
    <location>
        <begin position="58"/>
        <end position="166"/>
    </location>
</feature>
<dbReference type="PANTHER" id="PTHR12307">
    <property type="entry name" value="PROTEIN PHOSPHATASE 1 REGULATORY SUBUNIT"/>
    <property type="match status" value="1"/>
</dbReference>
<comment type="caution">
    <text evidence="3">The sequence shown here is derived from an EMBL/GenBank/DDBJ whole genome shotgun (WGS) entry which is preliminary data.</text>
</comment>
<dbReference type="GO" id="GO:0000164">
    <property type="term" value="C:protein phosphatase type 1 complex"/>
    <property type="evidence" value="ECO:0007669"/>
    <property type="project" value="TreeGrafter"/>
</dbReference>
<dbReference type="Gene3D" id="2.60.40.2440">
    <property type="entry name" value="Carbohydrate binding type-21 domain"/>
    <property type="match status" value="1"/>
</dbReference>
<reference evidence="3" key="1">
    <citation type="journal article" date="2022" name="bioRxiv">
        <title>Sequencing and chromosome-scale assembly of the giantPleurodeles waltlgenome.</title>
        <authorList>
            <person name="Brown T."/>
            <person name="Elewa A."/>
            <person name="Iarovenko S."/>
            <person name="Subramanian E."/>
            <person name="Araus A.J."/>
            <person name="Petzold A."/>
            <person name="Susuki M."/>
            <person name="Suzuki K.-i.T."/>
            <person name="Hayashi T."/>
            <person name="Toyoda A."/>
            <person name="Oliveira C."/>
            <person name="Osipova E."/>
            <person name="Leigh N.D."/>
            <person name="Simon A."/>
            <person name="Yun M.H."/>
        </authorList>
    </citation>
    <scope>NUCLEOTIDE SEQUENCE</scope>
    <source>
        <strain evidence="3">20211129_DDA</strain>
        <tissue evidence="3">Liver</tissue>
    </source>
</reference>
<keyword evidence="4" id="KW-1185">Reference proteome</keyword>
<dbReference type="PROSITE" id="PS51159">
    <property type="entry name" value="CBM21"/>
    <property type="match status" value="1"/>
</dbReference>
<accession>A0AAV7LH38</accession>
<dbReference type="GO" id="GO:0008157">
    <property type="term" value="F:protein phosphatase 1 binding"/>
    <property type="evidence" value="ECO:0007669"/>
    <property type="project" value="TreeGrafter"/>
</dbReference>
<feature type="compositionally biased region" description="Basic residues" evidence="1">
    <location>
        <begin position="230"/>
        <end position="243"/>
    </location>
</feature>
<dbReference type="GO" id="GO:0005979">
    <property type="term" value="P:regulation of glycogen biosynthetic process"/>
    <property type="evidence" value="ECO:0007669"/>
    <property type="project" value="TreeGrafter"/>
</dbReference>
<evidence type="ECO:0000313" key="4">
    <source>
        <dbReference type="Proteomes" id="UP001066276"/>
    </source>
</evidence>
<evidence type="ECO:0000313" key="3">
    <source>
        <dbReference type="EMBL" id="KAJ1090885.1"/>
    </source>
</evidence>
<evidence type="ECO:0000256" key="1">
    <source>
        <dbReference type="SAM" id="MobiDB-lite"/>
    </source>
</evidence>
<name>A0AAV7LH38_PLEWA</name>
<feature type="region of interest" description="Disordered" evidence="1">
    <location>
        <begin position="222"/>
        <end position="253"/>
    </location>
</feature>
<dbReference type="InterPro" id="IPR005036">
    <property type="entry name" value="CBM21_dom"/>
</dbReference>
<sequence length="358" mass="40115">MKGLSLTAVRIFSKMEEDLCDLQLALKHLLTPSKGLSPSPKPYALDFPQPASDYLAFRTRLQHDQVCLEQCLIRECSLSGTVRVRNVGFEKKVHLRVTFDSWRSFRDVTCLYMHNTYGVADTDTFSFHVELPRAPGPQGHVEFCVSYQCGHAVYWDNNHGQNYCIQYRGGLCLGTSEATTHIDNTGAAVNLGISSGENDLNSVKRAKDGMTLSPLDVVHVAGSPVNGQRPHPKGTKGQRRKSRLGPERTGLTGVVAGGRHFKETAPTREALQAPNAAPRYWFERLPIRGQETWTCGFSVRFRGAMSPQERRPGTARNKHNSWNTWSRREGLGGARCRYFGRSRPWGFPARTCHKASRR</sequence>
<dbReference type="Pfam" id="PF03370">
    <property type="entry name" value="CBM_21"/>
    <property type="match status" value="1"/>
</dbReference>
<organism evidence="3 4">
    <name type="scientific">Pleurodeles waltl</name>
    <name type="common">Iberian ribbed newt</name>
    <dbReference type="NCBI Taxonomy" id="8319"/>
    <lineage>
        <taxon>Eukaryota</taxon>
        <taxon>Metazoa</taxon>
        <taxon>Chordata</taxon>
        <taxon>Craniata</taxon>
        <taxon>Vertebrata</taxon>
        <taxon>Euteleostomi</taxon>
        <taxon>Amphibia</taxon>
        <taxon>Batrachia</taxon>
        <taxon>Caudata</taxon>
        <taxon>Salamandroidea</taxon>
        <taxon>Salamandridae</taxon>
        <taxon>Pleurodelinae</taxon>
        <taxon>Pleurodeles</taxon>
    </lineage>
</organism>
<gene>
    <name evidence="3" type="ORF">NDU88_004013</name>
</gene>
<dbReference type="Proteomes" id="UP001066276">
    <property type="component" value="Chromosome 11"/>
</dbReference>
<protein>
    <recommendedName>
        <fullName evidence="2">CBM21 domain-containing protein</fullName>
    </recommendedName>
</protein>
<dbReference type="EMBL" id="JANPWB010000015">
    <property type="protein sequence ID" value="KAJ1090885.1"/>
    <property type="molecule type" value="Genomic_DNA"/>
</dbReference>
<dbReference type="InterPro" id="IPR050782">
    <property type="entry name" value="PP1_regulatory_subunit_3"/>
</dbReference>
<dbReference type="PANTHER" id="PTHR12307:SF23">
    <property type="entry name" value="PROTEIN PHOSPHATASE 1 REGULATORY SUBUNIT 3C"/>
    <property type="match status" value="1"/>
</dbReference>